<protein>
    <submittedName>
        <fullName evidence="1">Uncharacterized protein</fullName>
    </submittedName>
</protein>
<dbReference type="AlphaFoldDB" id="A0A024UKT4"/>
<accession>A0A024UKT4</accession>
<proteinExistence type="predicted"/>
<dbReference type="VEuPathDB" id="FungiDB:H310_02698"/>
<dbReference type="EMBL" id="KI913955">
    <property type="protein sequence ID" value="ETW06442.1"/>
    <property type="molecule type" value="Genomic_DNA"/>
</dbReference>
<dbReference type="OrthoDB" id="59979at2759"/>
<organism evidence="1">
    <name type="scientific">Aphanomyces invadans</name>
    <dbReference type="NCBI Taxonomy" id="157072"/>
    <lineage>
        <taxon>Eukaryota</taxon>
        <taxon>Sar</taxon>
        <taxon>Stramenopiles</taxon>
        <taxon>Oomycota</taxon>
        <taxon>Saprolegniomycetes</taxon>
        <taxon>Saprolegniales</taxon>
        <taxon>Verrucalvaceae</taxon>
        <taxon>Aphanomyces</taxon>
    </lineage>
</organism>
<name>A0A024UKT4_9STRA</name>
<dbReference type="eggNOG" id="ENOG502SH1M">
    <property type="taxonomic scope" value="Eukaryota"/>
</dbReference>
<evidence type="ECO:0000313" key="1">
    <source>
        <dbReference type="EMBL" id="ETW06442.1"/>
    </source>
</evidence>
<reference evidence="1" key="1">
    <citation type="submission" date="2013-12" db="EMBL/GenBank/DDBJ databases">
        <title>The Genome Sequence of Aphanomyces invadans NJM9701.</title>
        <authorList>
            <consortium name="The Broad Institute Genomics Platform"/>
            <person name="Russ C."/>
            <person name="Tyler B."/>
            <person name="van West P."/>
            <person name="Dieguez-Uribeondo J."/>
            <person name="Young S.K."/>
            <person name="Zeng Q."/>
            <person name="Gargeya S."/>
            <person name="Fitzgerald M."/>
            <person name="Abouelleil A."/>
            <person name="Alvarado L."/>
            <person name="Chapman S.B."/>
            <person name="Gainer-Dewar J."/>
            <person name="Goldberg J."/>
            <person name="Griggs A."/>
            <person name="Gujja S."/>
            <person name="Hansen M."/>
            <person name="Howarth C."/>
            <person name="Imamovic A."/>
            <person name="Ireland A."/>
            <person name="Larimer J."/>
            <person name="McCowan C."/>
            <person name="Murphy C."/>
            <person name="Pearson M."/>
            <person name="Poon T.W."/>
            <person name="Priest M."/>
            <person name="Roberts A."/>
            <person name="Saif S."/>
            <person name="Shea T."/>
            <person name="Sykes S."/>
            <person name="Wortman J."/>
            <person name="Nusbaum C."/>
            <person name="Birren B."/>
        </authorList>
    </citation>
    <scope>NUCLEOTIDE SEQUENCE [LARGE SCALE GENOMIC DNA]</scope>
    <source>
        <strain evidence="1">NJM9701</strain>
    </source>
</reference>
<dbReference type="GeneID" id="20079748"/>
<sequence>MVQYAIAGCVDQSDYTVCERLLDIMAAALPDITVDKEPVRSDTWRTRVLELAQLHGFTSIGDRDWKIAQVMVWRVGRLVAHRAEEFALYVADTYGLALDLDQGQVEAYTQANTRALLGVQPPSGPHDVAIAEELAE</sequence>
<dbReference type="RefSeq" id="XP_008864517.1">
    <property type="nucleotide sequence ID" value="XM_008866295.1"/>
</dbReference>
<gene>
    <name evidence="1" type="ORF">H310_02698</name>
</gene>